<protein>
    <recommendedName>
        <fullName evidence="4">RRM domain-containing protein</fullName>
    </recommendedName>
</protein>
<dbReference type="PANTHER" id="PTHR13976">
    <property type="entry name" value="HETEROGENEOUS NUCLEAR RIBONUCLEOPROTEIN-RELATED"/>
    <property type="match status" value="1"/>
</dbReference>
<feature type="compositionally biased region" description="Polar residues" evidence="3">
    <location>
        <begin position="125"/>
        <end position="136"/>
    </location>
</feature>
<gene>
    <name evidence="5" type="ORF">PCOR1329_LOCUS65218</name>
</gene>
<reference evidence="5" key="1">
    <citation type="submission" date="2023-10" db="EMBL/GenBank/DDBJ databases">
        <authorList>
            <person name="Chen Y."/>
            <person name="Shah S."/>
            <person name="Dougan E. K."/>
            <person name="Thang M."/>
            <person name="Chan C."/>
        </authorList>
    </citation>
    <scope>NUCLEOTIDE SEQUENCE [LARGE SCALE GENOMIC DNA]</scope>
</reference>
<dbReference type="Pfam" id="PF00076">
    <property type="entry name" value="RRM_1"/>
    <property type="match status" value="1"/>
</dbReference>
<dbReference type="InterPro" id="IPR050666">
    <property type="entry name" value="ESRP"/>
</dbReference>
<name>A0ABN9W9A0_9DINO</name>
<dbReference type="InterPro" id="IPR000504">
    <property type="entry name" value="RRM_dom"/>
</dbReference>
<dbReference type="SMART" id="SM00360">
    <property type="entry name" value="RRM"/>
    <property type="match status" value="1"/>
</dbReference>
<organism evidence="5 6">
    <name type="scientific">Prorocentrum cordatum</name>
    <dbReference type="NCBI Taxonomy" id="2364126"/>
    <lineage>
        <taxon>Eukaryota</taxon>
        <taxon>Sar</taxon>
        <taxon>Alveolata</taxon>
        <taxon>Dinophyceae</taxon>
        <taxon>Prorocentrales</taxon>
        <taxon>Prorocentraceae</taxon>
        <taxon>Prorocentrum</taxon>
    </lineage>
</organism>
<dbReference type="Gene3D" id="3.30.70.330">
    <property type="match status" value="1"/>
</dbReference>
<evidence type="ECO:0000256" key="1">
    <source>
        <dbReference type="ARBA" id="ARBA00022737"/>
    </source>
</evidence>
<feature type="domain" description="RRM" evidence="4">
    <location>
        <begin position="260"/>
        <end position="339"/>
    </location>
</feature>
<dbReference type="InterPro" id="IPR012677">
    <property type="entry name" value="Nucleotide-bd_a/b_plait_sf"/>
</dbReference>
<comment type="caution">
    <text evidence="5">The sequence shown here is derived from an EMBL/GenBank/DDBJ whole genome shotgun (WGS) entry which is preliminary data.</text>
</comment>
<dbReference type="InterPro" id="IPR035979">
    <property type="entry name" value="RBD_domain_sf"/>
</dbReference>
<feature type="non-terminal residue" evidence="5">
    <location>
        <position position="1"/>
    </location>
</feature>
<feature type="compositionally biased region" description="Low complexity" evidence="3">
    <location>
        <begin position="398"/>
        <end position="412"/>
    </location>
</feature>
<evidence type="ECO:0000259" key="4">
    <source>
        <dbReference type="SMART" id="SM00360"/>
    </source>
</evidence>
<evidence type="ECO:0000256" key="3">
    <source>
        <dbReference type="SAM" id="MobiDB-lite"/>
    </source>
</evidence>
<sequence length="478" mass="49856">ATATRRGSCRTECREHMRSQGPHLLLSMLGIALSAPARNYLRRTNLGLKHFLARHPEFRVEGPKGGEKVLWGGAGGRLGGLGNEASFQDFHDFQAMQWALSTTMRDLEPATPKLPGRPSGKAGHMQSTSGGHSYEDTPSNWGTPPIGGSTPQLGGAGAMLSDGHGMDFAAFGGAWPPYWAGAWDHQAWAGWPPGEGMDAMAVAQAAAHGEKKRGAARGEGAAARSHAHLHPESHPFAHRAAGAEDQAAGKGEQEAASVAALRLRGLPFSVTVQDVLAFFSQHQVAECIADGAGACSLLTKANGRPSGQAVVQMRSRQDAELAKERLQGQHMETRYIEVFVYGGEGGTFGGDSEGGPATASAAQVSCPTATSQLPDGAPSWGVGMSPWMPWEQLEGHPRAAAGAREGPPADGASAAEGSPENWSALFKFLYNEQHPDAGAFGIGGAFLPGGPQPLADGGVPVPLPVDMSAQPPMQTLRV</sequence>
<feature type="region of interest" description="Disordered" evidence="3">
    <location>
        <begin position="209"/>
        <end position="231"/>
    </location>
</feature>
<proteinExistence type="predicted"/>
<evidence type="ECO:0000256" key="2">
    <source>
        <dbReference type="ARBA" id="ARBA00022884"/>
    </source>
</evidence>
<dbReference type="SUPFAM" id="SSF54928">
    <property type="entry name" value="RNA-binding domain, RBD"/>
    <property type="match status" value="1"/>
</dbReference>
<evidence type="ECO:0000313" key="5">
    <source>
        <dbReference type="EMBL" id="CAK0882803.1"/>
    </source>
</evidence>
<dbReference type="EMBL" id="CAUYUJ010018340">
    <property type="protein sequence ID" value="CAK0882803.1"/>
    <property type="molecule type" value="Genomic_DNA"/>
</dbReference>
<accession>A0ABN9W9A0</accession>
<dbReference type="Proteomes" id="UP001189429">
    <property type="component" value="Unassembled WGS sequence"/>
</dbReference>
<keyword evidence="1" id="KW-0677">Repeat</keyword>
<keyword evidence="6" id="KW-1185">Reference proteome</keyword>
<feature type="region of interest" description="Disordered" evidence="3">
    <location>
        <begin position="109"/>
        <end position="136"/>
    </location>
</feature>
<keyword evidence="2" id="KW-0694">RNA-binding</keyword>
<evidence type="ECO:0000313" key="6">
    <source>
        <dbReference type="Proteomes" id="UP001189429"/>
    </source>
</evidence>
<feature type="region of interest" description="Disordered" evidence="3">
    <location>
        <begin position="396"/>
        <end position="417"/>
    </location>
</feature>